<proteinExistence type="inferred from homology"/>
<dbReference type="PROSITE" id="PS51257">
    <property type="entry name" value="PROKAR_LIPOPROTEIN"/>
    <property type="match status" value="1"/>
</dbReference>
<evidence type="ECO:0000256" key="1">
    <source>
        <dbReference type="ARBA" id="ARBA00004193"/>
    </source>
</evidence>
<dbReference type="OrthoDB" id="9784230at2"/>
<dbReference type="RefSeq" id="WP_005396946.1">
    <property type="nucleotide sequence ID" value="NZ_JH601088.1"/>
</dbReference>
<keyword evidence="9" id="KW-1185">Reference proteome</keyword>
<comment type="subcellular location">
    <subcellularLocation>
        <location evidence="1">Cell membrane</location>
        <topology evidence="1">Lipid-anchor</topology>
    </subcellularLocation>
</comment>
<organism evidence="8 9">
    <name type="scientific">Helcococcus kunzii ATCC 51366</name>
    <dbReference type="NCBI Taxonomy" id="883114"/>
    <lineage>
        <taxon>Bacteria</taxon>
        <taxon>Bacillati</taxon>
        <taxon>Bacillota</taxon>
        <taxon>Tissierellia</taxon>
        <taxon>Tissierellales</taxon>
        <taxon>Peptoniphilaceae</taxon>
        <taxon>Helcococcus</taxon>
    </lineage>
</organism>
<evidence type="ECO:0000259" key="7">
    <source>
        <dbReference type="Pfam" id="PF02608"/>
    </source>
</evidence>
<keyword evidence="4" id="KW-0732">Signal</keyword>
<feature type="domain" description="ABC transporter substrate-binding protein PnrA-like" evidence="7">
    <location>
        <begin position="59"/>
        <end position="332"/>
    </location>
</feature>
<protein>
    <recommendedName>
        <fullName evidence="7">ABC transporter substrate-binding protein PnrA-like domain-containing protein</fullName>
    </recommendedName>
</protein>
<evidence type="ECO:0000256" key="5">
    <source>
        <dbReference type="ARBA" id="ARBA00023136"/>
    </source>
</evidence>
<evidence type="ECO:0000313" key="9">
    <source>
        <dbReference type="Proteomes" id="UP000004191"/>
    </source>
</evidence>
<dbReference type="STRING" id="883114.HMPREF9709_00121"/>
<evidence type="ECO:0000313" key="8">
    <source>
        <dbReference type="EMBL" id="EHR36025.1"/>
    </source>
</evidence>
<dbReference type="GeneID" id="96998144"/>
<dbReference type="InterPro" id="IPR028082">
    <property type="entry name" value="Peripla_BP_I"/>
</dbReference>
<dbReference type="Proteomes" id="UP000004191">
    <property type="component" value="Unassembled WGS sequence"/>
</dbReference>
<keyword evidence="3" id="KW-1003">Cell membrane</keyword>
<dbReference type="PANTHER" id="PTHR34296:SF2">
    <property type="entry name" value="ABC TRANSPORTER GUANOSINE-BINDING PROTEIN NUPN"/>
    <property type="match status" value="1"/>
</dbReference>
<dbReference type="PANTHER" id="PTHR34296">
    <property type="entry name" value="TRANSCRIPTIONAL ACTIVATOR PROTEIN MED"/>
    <property type="match status" value="1"/>
</dbReference>
<evidence type="ECO:0000256" key="3">
    <source>
        <dbReference type="ARBA" id="ARBA00022475"/>
    </source>
</evidence>
<comment type="similarity">
    <text evidence="2">Belongs to the BMP lipoprotein family.</text>
</comment>
<comment type="caution">
    <text evidence="8">The sequence shown here is derived from an EMBL/GenBank/DDBJ whole genome shotgun (WGS) entry which is preliminary data.</text>
</comment>
<dbReference type="Gene3D" id="3.40.50.2300">
    <property type="match status" value="2"/>
</dbReference>
<dbReference type="eggNOG" id="COG1744">
    <property type="taxonomic scope" value="Bacteria"/>
</dbReference>
<dbReference type="CDD" id="cd06354">
    <property type="entry name" value="PBP1_PrnA-like"/>
    <property type="match status" value="1"/>
</dbReference>
<sequence length="339" mass="38129">MKTKLLKILSVGIICLFSIVMVSCQGKKDENNKLAFISFNEENKKNTRTELVYNGLTSYENINFTYDNVNTSQEYINKLQKLTKDKYNLIVSNGFLTNNETATVAEQNKDSNFVVIDSVIDPVLDNVTSILFNTHESSFLAGYLAGLKTETNKIGYIGFERGLISDRYEFGFKAGVLTAAKEKDVEISIFTKLIDSFDSYDDGKLIANEIYEKGADIIFQTVGVTGLGVIDSAKSHNKFVIGYDLDQSYLAPDNMLTSVIKKYDTVGSMVIKKYNEGSLEFGKKLYFGLKEDATGLTTFDKEKSLYSEDINKKVMEMSEKIKSGKVKVPYNEKVYTDFK</sequence>
<dbReference type="EMBL" id="AGEI01000003">
    <property type="protein sequence ID" value="EHR36025.1"/>
    <property type="molecule type" value="Genomic_DNA"/>
</dbReference>
<dbReference type="Pfam" id="PF02608">
    <property type="entry name" value="Bmp"/>
    <property type="match status" value="1"/>
</dbReference>
<dbReference type="HOGENOM" id="CLU_038813_0_0_9"/>
<dbReference type="SUPFAM" id="SSF53822">
    <property type="entry name" value="Periplasmic binding protein-like I"/>
    <property type="match status" value="1"/>
</dbReference>
<evidence type="ECO:0000256" key="2">
    <source>
        <dbReference type="ARBA" id="ARBA00008610"/>
    </source>
</evidence>
<name>H3NLE4_9FIRM</name>
<accession>H3NLE4</accession>
<dbReference type="AlphaFoldDB" id="H3NLE4"/>
<keyword evidence="5" id="KW-0472">Membrane</keyword>
<evidence type="ECO:0000256" key="6">
    <source>
        <dbReference type="ARBA" id="ARBA00023288"/>
    </source>
</evidence>
<dbReference type="InterPro" id="IPR050957">
    <property type="entry name" value="BMP_lipoprotein"/>
</dbReference>
<gene>
    <name evidence="8" type="ORF">HMPREF9709_00121</name>
</gene>
<keyword evidence="6" id="KW-0449">Lipoprotein</keyword>
<dbReference type="InterPro" id="IPR003760">
    <property type="entry name" value="PnrA-like"/>
</dbReference>
<dbReference type="GO" id="GO:0005886">
    <property type="term" value="C:plasma membrane"/>
    <property type="evidence" value="ECO:0007669"/>
    <property type="project" value="UniProtKB-SubCell"/>
</dbReference>
<evidence type="ECO:0000256" key="4">
    <source>
        <dbReference type="ARBA" id="ARBA00022729"/>
    </source>
</evidence>
<reference evidence="8 9" key="1">
    <citation type="submission" date="2012-01" db="EMBL/GenBank/DDBJ databases">
        <title>The Genome Sequence of Helcococcus kunzii ATCC 51366.</title>
        <authorList>
            <consortium name="The Broad Institute Genome Sequencing Platform"/>
            <person name="Earl A."/>
            <person name="Ward D."/>
            <person name="Feldgarden M."/>
            <person name="Gevers D."/>
            <person name="Huys G."/>
            <person name="Young S.K."/>
            <person name="Zeng Q."/>
            <person name="Gargeya S."/>
            <person name="Fitzgerald M."/>
            <person name="Haas B."/>
            <person name="Abouelleil A."/>
            <person name="Alvarado L."/>
            <person name="Arachchi H.M."/>
            <person name="Berlin A."/>
            <person name="Chapman S.B."/>
            <person name="Gearin G."/>
            <person name="Goldberg J."/>
            <person name="Griggs A."/>
            <person name="Gujja S."/>
            <person name="Hansen M."/>
            <person name="Heiman D."/>
            <person name="Howarth C."/>
            <person name="Larimer J."/>
            <person name="Lui A."/>
            <person name="MacDonald P.J.P."/>
            <person name="McCowen C."/>
            <person name="Montmayeur A."/>
            <person name="Murphy C."/>
            <person name="Neiman D."/>
            <person name="Pearson M."/>
            <person name="Priest M."/>
            <person name="Roberts A."/>
            <person name="Saif S."/>
            <person name="Shea T."/>
            <person name="Sisk P."/>
            <person name="Stolte C."/>
            <person name="Sykes S."/>
            <person name="Wortman J."/>
            <person name="Nusbaum C."/>
            <person name="Birren B."/>
        </authorList>
    </citation>
    <scope>NUCLEOTIDE SEQUENCE [LARGE SCALE GENOMIC DNA]</scope>
    <source>
        <strain evidence="8 9">ATCC 51366</strain>
    </source>
</reference>